<evidence type="ECO:0000313" key="1">
    <source>
        <dbReference type="Proteomes" id="UP000887565"/>
    </source>
</evidence>
<proteinExistence type="predicted"/>
<evidence type="ECO:0000313" key="2">
    <source>
        <dbReference type="WBParaSite" id="nRc.2.0.1.t06403-RA"/>
    </source>
</evidence>
<accession>A0A915HYA4</accession>
<reference evidence="2" key="1">
    <citation type="submission" date="2022-11" db="UniProtKB">
        <authorList>
            <consortium name="WormBaseParasite"/>
        </authorList>
    </citation>
    <scope>IDENTIFICATION</scope>
</reference>
<dbReference type="Proteomes" id="UP000887565">
    <property type="component" value="Unplaced"/>
</dbReference>
<dbReference type="AlphaFoldDB" id="A0A915HYA4"/>
<organism evidence="1 2">
    <name type="scientific">Romanomermis culicivorax</name>
    <name type="common">Nematode worm</name>
    <dbReference type="NCBI Taxonomy" id="13658"/>
    <lineage>
        <taxon>Eukaryota</taxon>
        <taxon>Metazoa</taxon>
        <taxon>Ecdysozoa</taxon>
        <taxon>Nematoda</taxon>
        <taxon>Enoplea</taxon>
        <taxon>Dorylaimia</taxon>
        <taxon>Mermithida</taxon>
        <taxon>Mermithoidea</taxon>
        <taxon>Mermithidae</taxon>
        <taxon>Romanomermis</taxon>
    </lineage>
</organism>
<name>A0A915HYA4_ROMCU</name>
<keyword evidence="1" id="KW-1185">Reference proteome</keyword>
<dbReference type="WBParaSite" id="nRc.2.0.1.t06403-RA">
    <property type="protein sequence ID" value="nRc.2.0.1.t06403-RA"/>
    <property type="gene ID" value="nRc.2.0.1.g06403"/>
</dbReference>
<sequence>MRCNLKLYRFEKYQLSSLLEELVGCSIAESSNLASFSKKAPDVEHSSKCNSALVFQFDFVSLLHSPSCSICVPLPPLLRSSVNFFKACNDFSNELSDFFLAPKPLVSVPSIAVRFAVKIFRSALAPAFSSLFWPKMALTLSSVYDHDSRENEIAKEDLC</sequence>
<protein>
    <submittedName>
        <fullName evidence="2">Uncharacterized protein</fullName>
    </submittedName>
</protein>